<proteinExistence type="predicted"/>
<organism evidence="2 3">
    <name type="scientific">Sodiomyces alkalinus (strain CBS 110278 / VKM F-3762 / F11)</name>
    <name type="common">Alkaliphilic filamentous fungus</name>
    <dbReference type="NCBI Taxonomy" id="1314773"/>
    <lineage>
        <taxon>Eukaryota</taxon>
        <taxon>Fungi</taxon>
        <taxon>Dikarya</taxon>
        <taxon>Ascomycota</taxon>
        <taxon>Pezizomycotina</taxon>
        <taxon>Sordariomycetes</taxon>
        <taxon>Hypocreomycetidae</taxon>
        <taxon>Glomerellales</taxon>
        <taxon>Plectosphaerellaceae</taxon>
        <taxon>Sodiomyces</taxon>
    </lineage>
</organism>
<sequence length="91" mass="10156">MARFLVFYSIFSRLQLQLLRGKFRYLANRRGFLSPSSSAGSDPPPNKYRPASSTTRTSGQGVLLSGIHRPYTNPSGHCRVRGSEPYSVFSD</sequence>
<evidence type="ECO:0000313" key="2">
    <source>
        <dbReference type="EMBL" id="ROT35211.1"/>
    </source>
</evidence>
<feature type="compositionally biased region" description="Polar residues" evidence="1">
    <location>
        <begin position="51"/>
        <end position="60"/>
    </location>
</feature>
<gene>
    <name evidence="2" type="ORF">SODALDRAFT_363899</name>
</gene>
<accession>A0A3N2PL01</accession>
<name>A0A3N2PL01_SODAK</name>
<keyword evidence="3" id="KW-1185">Reference proteome</keyword>
<feature type="region of interest" description="Disordered" evidence="1">
    <location>
        <begin position="33"/>
        <end position="91"/>
    </location>
</feature>
<dbReference type="GeneID" id="39583087"/>
<protein>
    <submittedName>
        <fullName evidence="2">Uncharacterized protein</fullName>
    </submittedName>
</protein>
<evidence type="ECO:0000313" key="3">
    <source>
        <dbReference type="Proteomes" id="UP000272025"/>
    </source>
</evidence>
<dbReference type="EMBL" id="ML119062">
    <property type="protein sequence ID" value="ROT35211.1"/>
    <property type="molecule type" value="Genomic_DNA"/>
</dbReference>
<dbReference type="RefSeq" id="XP_028463017.1">
    <property type="nucleotide sequence ID" value="XM_028614609.1"/>
</dbReference>
<evidence type="ECO:0000256" key="1">
    <source>
        <dbReference type="SAM" id="MobiDB-lite"/>
    </source>
</evidence>
<dbReference type="Proteomes" id="UP000272025">
    <property type="component" value="Unassembled WGS sequence"/>
</dbReference>
<reference evidence="2 3" key="1">
    <citation type="journal article" date="2018" name="Mol. Ecol.">
        <title>The obligate alkalophilic soda-lake fungus Sodiomyces alkalinus has shifted to a protein diet.</title>
        <authorList>
            <person name="Grum-Grzhimaylo A.A."/>
            <person name="Falkoski D.L."/>
            <person name="van den Heuvel J."/>
            <person name="Valero-Jimenez C.A."/>
            <person name="Min B."/>
            <person name="Choi I.G."/>
            <person name="Lipzen A."/>
            <person name="Daum C.G."/>
            <person name="Aanen D.K."/>
            <person name="Tsang A."/>
            <person name="Henrissat B."/>
            <person name="Bilanenko E.N."/>
            <person name="de Vries R.P."/>
            <person name="van Kan J.A.L."/>
            <person name="Grigoriev I.V."/>
            <person name="Debets A.J.M."/>
        </authorList>
    </citation>
    <scope>NUCLEOTIDE SEQUENCE [LARGE SCALE GENOMIC DNA]</scope>
    <source>
        <strain evidence="2 3">F11</strain>
    </source>
</reference>
<dbReference type="AlphaFoldDB" id="A0A3N2PL01"/>